<reference evidence="1" key="1">
    <citation type="submission" date="2020-08" db="EMBL/GenBank/DDBJ databases">
        <title>Multicomponent nature underlies the extraordinary mechanical properties of spider dragline silk.</title>
        <authorList>
            <person name="Kono N."/>
            <person name="Nakamura H."/>
            <person name="Mori M."/>
            <person name="Yoshida Y."/>
            <person name="Ohtoshi R."/>
            <person name="Malay A.D."/>
            <person name="Moran D.A.P."/>
            <person name="Tomita M."/>
            <person name="Numata K."/>
            <person name="Arakawa K."/>
        </authorList>
    </citation>
    <scope>NUCLEOTIDE SEQUENCE</scope>
</reference>
<evidence type="ECO:0000313" key="1">
    <source>
        <dbReference type="EMBL" id="GFY77031.1"/>
    </source>
</evidence>
<dbReference type="AlphaFoldDB" id="A0A8X7CQN0"/>
<sequence length="81" mass="9508">MMQDNSLQNNECVKNSYKVLTNLTIGFYHFIYGRFLSEDTIKGFIFDGKSFFKERLALLTDPPYLLMHQLLQTKPRQRSVG</sequence>
<comment type="caution">
    <text evidence="1">The sequence shown here is derived from an EMBL/GenBank/DDBJ whole genome shotgun (WGS) entry which is preliminary data.</text>
</comment>
<proteinExistence type="predicted"/>
<evidence type="ECO:0000313" key="2">
    <source>
        <dbReference type="Proteomes" id="UP000886998"/>
    </source>
</evidence>
<protein>
    <submittedName>
        <fullName evidence="1">Uncharacterized protein</fullName>
    </submittedName>
</protein>
<name>A0A8X7CQN0_9ARAC</name>
<dbReference type="Proteomes" id="UP000886998">
    <property type="component" value="Unassembled WGS sequence"/>
</dbReference>
<keyword evidence="2" id="KW-1185">Reference proteome</keyword>
<dbReference type="EMBL" id="BMAV01022284">
    <property type="protein sequence ID" value="GFY77031.1"/>
    <property type="molecule type" value="Genomic_DNA"/>
</dbReference>
<organism evidence="1 2">
    <name type="scientific">Trichonephila inaurata madagascariensis</name>
    <dbReference type="NCBI Taxonomy" id="2747483"/>
    <lineage>
        <taxon>Eukaryota</taxon>
        <taxon>Metazoa</taxon>
        <taxon>Ecdysozoa</taxon>
        <taxon>Arthropoda</taxon>
        <taxon>Chelicerata</taxon>
        <taxon>Arachnida</taxon>
        <taxon>Araneae</taxon>
        <taxon>Araneomorphae</taxon>
        <taxon>Entelegynae</taxon>
        <taxon>Araneoidea</taxon>
        <taxon>Nephilidae</taxon>
        <taxon>Trichonephila</taxon>
        <taxon>Trichonephila inaurata</taxon>
    </lineage>
</organism>
<accession>A0A8X7CQN0</accession>
<gene>
    <name evidence="1" type="ORF">TNIN_253611</name>
</gene>